<evidence type="ECO:0000313" key="2">
    <source>
        <dbReference type="Proteomes" id="UP001220324"/>
    </source>
</evidence>
<reference evidence="1 2" key="1">
    <citation type="journal article" date="2023" name="IMA Fungus">
        <title>Comparative genomic study of the Penicillium genus elucidates a diverse pangenome and 15 lateral gene transfer events.</title>
        <authorList>
            <person name="Petersen C."/>
            <person name="Sorensen T."/>
            <person name="Nielsen M.R."/>
            <person name="Sondergaard T.E."/>
            <person name="Sorensen J.L."/>
            <person name="Fitzpatrick D.A."/>
            <person name="Frisvad J.C."/>
            <person name="Nielsen K.L."/>
        </authorList>
    </citation>
    <scope>NUCLEOTIDE SEQUENCE [LARGE SCALE GENOMIC DNA]</scope>
    <source>
        <strain evidence="1 2">IBT 35679</strain>
    </source>
</reference>
<keyword evidence="2" id="KW-1185">Reference proteome</keyword>
<protein>
    <submittedName>
        <fullName evidence="1">Uncharacterized protein</fullName>
    </submittedName>
</protein>
<dbReference type="Proteomes" id="UP001220324">
    <property type="component" value="Unassembled WGS sequence"/>
</dbReference>
<comment type="caution">
    <text evidence="1">The sequence shown here is derived from an EMBL/GenBank/DDBJ whole genome shotgun (WGS) entry which is preliminary data.</text>
</comment>
<dbReference type="AlphaFoldDB" id="A0AAD6CNE4"/>
<name>A0AAD6CNE4_9EURO</name>
<gene>
    <name evidence="1" type="ORF">N7494_013091</name>
</gene>
<organism evidence="1 2">
    <name type="scientific">Penicillium frequentans</name>
    <dbReference type="NCBI Taxonomy" id="3151616"/>
    <lineage>
        <taxon>Eukaryota</taxon>
        <taxon>Fungi</taxon>
        <taxon>Dikarya</taxon>
        <taxon>Ascomycota</taxon>
        <taxon>Pezizomycotina</taxon>
        <taxon>Eurotiomycetes</taxon>
        <taxon>Eurotiomycetidae</taxon>
        <taxon>Eurotiales</taxon>
        <taxon>Aspergillaceae</taxon>
        <taxon>Penicillium</taxon>
    </lineage>
</organism>
<dbReference type="EMBL" id="JAQIZZ010000008">
    <property type="protein sequence ID" value="KAJ5526441.1"/>
    <property type="molecule type" value="Genomic_DNA"/>
</dbReference>
<evidence type="ECO:0000313" key="1">
    <source>
        <dbReference type="EMBL" id="KAJ5526441.1"/>
    </source>
</evidence>
<sequence>MGISSPYGGFPRLRFRCETPFDAQAPFEYGWSNTTFKNVDAGTYINRGDNPKAGGICKTQQIPLFFMRATEDFLHP</sequence>
<accession>A0AAD6CNE4</accession>
<proteinExistence type="predicted"/>